<dbReference type="PANTHER" id="PTHR32183:SF6">
    <property type="entry name" value="CYSTEINE SULFINATE DESULFINASE_CYSTEINE DESULFURASE AND RELATED ENZYMES"/>
    <property type="match status" value="1"/>
</dbReference>
<evidence type="ECO:0000313" key="5">
    <source>
        <dbReference type="EMBL" id="TDQ30924.1"/>
    </source>
</evidence>
<keyword evidence="2 5" id="KW-0489">Methyltransferase</keyword>
<keyword evidence="1" id="KW-0597">Phosphoprotein</keyword>
<sequence>MKLNKKYWEQRYAENRLGWDIGHVSTPLKTYIDGLQNKELKILIPGAGHGYEVSYLHQQGFTSVYAVDYAAAPLQRILKENPDFPEDQLIEGDFFELEESGFDLILEQTFFCSLPPDLRSKYVQKTFDLLKTGGTLSGVFFDFPLTEQGPPFGGDLELYRELFQPPFRIRILERAYNSIPPRQGNELFFIFTK</sequence>
<gene>
    <name evidence="5" type="ORF">CLV82_1622</name>
</gene>
<evidence type="ECO:0000256" key="2">
    <source>
        <dbReference type="ARBA" id="ARBA00022603"/>
    </source>
</evidence>
<dbReference type="AlphaFoldDB" id="A0A4R6TJ93"/>
<organism evidence="5 6">
    <name type="scientific">Zeaxanthinibacter enoshimensis</name>
    <dbReference type="NCBI Taxonomy" id="392009"/>
    <lineage>
        <taxon>Bacteria</taxon>
        <taxon>Pseudomonadati</taxon>
        <taxon>Bacteroidota</taxon>
        <taxon>Flavobacteriia</taxon>
        <taxon>Flavobacteriales</taxon>
        <taxon>Flavobacteriaceae</taxon>
        <taxon>Zeaxanthinibacter</taxon>
    </lineage>
</organism>
<dbReference type="Gene3D" id="3.40.50.150">
    <property type="entry name" value="Vaccinia Virus protein VP39"/>
    <property type="match status" value="1"/>
</dbReference>
<keyword evidence="6" id="KW-1185">Reference proteome</keyword>
<dbReference type="PROSITE" id="PS51585">
    <property type="entry name" value="SAM_MT_TPMT"/>
    <property type="match status" value="1"/>
</dbReference>
<evidence type="ECO:0000256" key="4">
    <source>
        <dbReference type="ARBA" id="ARBA00022691"/>
    </source>
</evidence>
<dbReference type="EMBL" id="SNYI01000002">
    <property type="protein sequence ID" value="TDQ30924.1"/>
    <property type="molecule type" value="Genomic_DNA"/>
</dbReference>
<dbReference type="InterPro" id="IPR008854">
    <property type="entry name" value="TPMT"/>
</dbReference>
<keyword evidence="4" id="KW-0949">S-adenosyl-L-methionine</keyword>
<evidence type="ECO:0000256" key="3">
    <source>
        <dbReference type="ARBA" id="ARBA00022679"/>
    </source>
</evidence>
<evidence type="ECO:0000256" key="1">
    <source>
        <dbReference type="ARBA" id="ARBA00022553"/>
    </source>
</evidence>
<dbReference type="CDD" id="cd02440">
    <property type="entry name" value="AdoMet_MTases"/>
    <property type="match status" value="1"/>
</dbReference>
<dbReference type="GO" id="GO:0008757">
    <property type="term" value="F:S-adenosylmethionine-dependent methyltransferase activity"/>
    <property type="evidence" value="ECO:0007669"/>
    <property type="project" value="InterPro"/>
</dbReference>
<dbReference type="SUPFAM" id="SSF53335">
    <property type="entry name" value="S-adenosyl-L-methionine-dependent methyltransferases"/>
    <property type="match status" value="1"/>
</dbReference>
<dbReference type="Pfam" id="PF05724">
    <property type="entry name" value="TPMT"/>
    <property type="match status" value="1"/>
</dbReference>
<evidence type="ECO:0000313" key="6">
    <source>
        <dbReference type="Proteomes" id="UP000295468"/>
    </source>
</evidence>
<dbReference type="OrthoDB" id="9778208at2"/>
<dbReference type="Proteomes" id="UP000295468">
    <property type="component" value="Unassembled WGS sequence"/>
</dbReference>
<keyword evidence="3 5" id="KW-0808">Transferase</keyword>
<dbReference type="RefSeq" id="WP_133643794.1">
    <property type="nucleotide sequence ID" value="NZ_SNYI01000002.1"/>
</dbReference>
<dbReference type="GO" id="GO:0032259">
    <property type="term" value="P:methylation"/>
    <property type="evidence" value="ECO:0007669"/>
    <property type="project" value="UniProtKB-KW"/>
</dbReference>
<name>A0A4R6TJ93_9FLAO</name>
<comment type="caution">
    <text evidence="5">The sequence shown here is derived from an EMBL/GenBank/DDBJ whole genome shotgun (WGS) entry which is preliminary data.</text>
</comment>
<proteinExistence type="predicted"/>
<accession>A0A4R6TJ93</accession>
<dbReference type="PANTHER" id="PTHR32183">
    <property type="match status" value="1"/>
</dbReference>
<reference evidence="5 6" key="1">
    <citation type="submission" date="2019-03" db="EMBL/GenBank/DDBJ databases">
        <title>Genomic Encyclopedia of Archaeal and Bacterial Type Strains, Phase II (KMG-II): from individual species to whole genera.</title>
        <authorList>
            <person name="Goeker M."/>
        </authorList>
    </citation>
    <scope>NUCLEOTIDE SEQUENCE [LARGE SCALE GENOMIC DNA]</scope>
    <source>
        <strain evidence="5 6">DSM 18435</strain>
    </source>
</reference>
<protein>
    <submittedName>
        <fullName evidence="5">Thiopurine S-methyltransferase</fullName>
    </submittedName>
</protein>
<dbReference type="InterPro" id="IPR029063">
    <property type="entry name" value="SAM-dependent_MTases_sf"/>
</dbReference>